<gene>
    <name evidence="1" type="ORF">CW682_12150</name>
</gene>
<dbReference type="EMBL" id="PIWU01000032">
    <property type="protein sequence ID" value="PKE55404.1"/>
    <property type="molecule type" value="Genomic_DNA"/>
</dbReference>
<comment type="caution">
    <text evidence="1">The sequence shown here is derived from an EMBL/GenBank/DDBJ whole genome shotgun (WGS) entry which is preliminary data.</text>
</comment>
<evidence type="ECO:0000313" key="1">
    <source>
        <dbReference type="EMBL" id="PKE55404.1"/>
    </source>
</evidence>
<sequence length="61" mass="6837">MTNTIIGISPTIINIIDIALFFSIIPKITPITEHINETYKNLSDISMLSLDGEITTKIYKI</sequence>
<protein>
    <submittedName>
        <fullName evidence="1">Uncharacterized protein</fullName>
    </submittedName>
</protein>
<proteinExistence type="predicted"/>
<keyword evidence="2" id="KW-1185">Reference proteome</keyword>
<evidence type="ECO:0000313" key="2">
    <source>
        <dbReference type="Proteomes" id="UP000233606"/>
    </source>
</evidence>
<organism evidence="1 2">
    <name type="scientific">Macrococcoides caseolyticum</name>
    <dbReference type="NCBI Taxonomy" id="69966"/>
    <lineage>
        <taxon>Bacteria</taxon>
        <taxon>Bacillati</taxon>
        <taxon>Bacillota</taxon>
        <taxon>Bacilli</taxon>
        <taxon>Bacillales</taxon>
        <taxon>Staphylococcaceae</taxon>
        <taxon>Macrococcoides</taxon>
    </lineage>
</organism>
<accession>A0ACC9MP21</accession>
<dbReference type="Proteomes" id="UP000233606">
    <property type="component" value="Unassembled WGS sequence"/>
</dbReference>
<name>A0ACC9MP21_9STAP</name>
<reference evidence="1" key="1">
    <citation type="submission" date="2017-12" db="EMBL/GenBank/DDBJ databases">
        <title>Genomics of Macrococcus caseolyticus.</title>
        <authorList>
            <person name="MacFadyen A.C."/>
            <person name="Paterson G.K."/>
        </authorList>
    </citation>
    <scope>NUCLEOTIDE SEQUENCE</scope>
    <source>
        <strain evidence="1">5459_5_49</strain>
    </source>
</reference>